<feature type="transmembrane region" description="Helical" evidence="8">
    <location>
        <begin position="358"/>
        <end position="377"/>
    </location>
</feature>
<evidence type="ECO:0000256" key="2">
    <source>
        <dbReference type="ARBA" id="ARBA00022475"/>
    </source>
</evidence>
<organism evidence="10 11">
    <name type="scientific">Candidatus Desulfolinea nitratireducens</name>
    <dbReference type="NCBI Taxonomy" id="2841698"/>
    <lineage>
        <taxon>Bacteria</taxon>
        <taxon>Bacillati</taxon>
        <taxon>Chloroflexota</taxon>
        <taxon>Anaerolineae</taxon>
        <taxon>Anaerolineales</taxon>
        <taxon>Anaerolineales incertae sedis</taxon>
        <taxon>Candidatus Desulfolinea</taxon>
    </lineage>
</organism>
<dbReference type="Pfam" id="PF13231">
    <property type="entry name" value="PMT_2"/>
    <property type="match status" value="1"/>
</dbReference>
<keyword evidence="7 8" id="KW-0472">Membrane</keyword>
<gene>
    <name evidence="10" type="ORF">H8E29_03170</name>
</gene>
<feature type="transmembrane region" description="Helical" evidence="8">
    <location>
        <begin position="178"/>
        <end position="211"/>
    </location>
</feature>
<dbReference type="InterPro" id="IPR038731">
    <property type="entry name" value="RgtA/B/C-like"/>
</dbReference>
<evidence type="ECO:0000256" key="4">
    <source>
        <dbReference type="ARBA" id="ARBA00022679"/>
    </source>
</evidence>
<feature type="transmembrane region" description="Helical" evidence="8">
    <location>
        <begin position="12"/>
        <end position="30"/>
    </location>
</feature>
<evidence type="ECO:0000256" key="3">
    <source>
        <dbReference type="ARBA" id="ARBA00022676"/>
    </source>
</evidence>
<feature type="transmembrane region" description="Helical" evidence="8">
    <location>
        <begin position="106"/>
        <end position="126"/>
    </location>
</feature>
<feature type="transmembrane region" description="Helical" evidence="8">
    <location>
        <begin position="156"/>
        <end position="172"/>
    </location>
</feature>
<dbReference type="EMBL" id="JACNJN010000056">
    <property type="protein sequence ID" value="MBC8334243.1"/>
    <property type="molecule type" value="Genomic_DNA"/>
</dbReference>
<sequence length="500" mass="57477">MKQNNSVFSIKIYWLFVILIFLGSIWIRLVDINDLPLDFHPTRQLFSALKARGMYYQDLVDIPEWQKDMAVHQWKSQHTLEPEITEWLAVTAYRQAGIADLALPRIYSVIFWVIGGLFLFFAARRLVSPDGALLTASFYLFLPYGVLASRSFQPDPLMVALLAIFIWALAGWSDERSWPWAILTGVFGGLAIFVKVVAIFFVAGGAVVVVLKSLSLRRAWKDTQVWSIAFLSLLPTALYYFNGLVLGSSMAQNYAGRFFPELLLSPVFYLRWGLKLDVVIGYLAISFSLLGLLLFSKKKNGIVLGLWLGYLVYGVIFNYHFSTHDYYQMPFIPVAALSIAPLGEILSRTIRDRWEQRMLPRAAFVLIWVLTLLGAAWTVRSEMRMVDYGPLAETYREIGDILRDEGNVVALAKDYGYRLNYWGWLNTSHWPSEGDLWYQEKRGDPQVFPQLFEKHAQNRSFFLVTDFDEWEAQSALQKYLLAQYPLFAEGDGYLIFDLRE</sequence>
<evidence type="ECO:0000256" key="1">
    <source>
        <dbReference type="ARBA" id="ARBA00004651"/>
    </source>
</evidence>
<evidence type="ECO:0000313" key="11">
    <source>
        <dbReference type="Proteomes" id="UP000614469"/>
    </source>
</evidence>
<comment type="caution">
    <text evidence="10">The sequence shown here is derived from an EMBL/GenBank/DDBJ whole genome shotgun (WGS) entry which is preliminary data.</text>
</comment>
<evidence type="ECO:0000256" key="5">
    <source>
        <dbReference type="ARBA" id="ARBA00022692"/>
    </source>
</evidence>
<keyword evidence="6 8" id="KW-1133">Transmembrane helix</keyword>
<dbReference type="PANTHER" id="PTHR33908:SF11">
    <property type="entry name" value="MEMBRANE PROTEIN"/>
    <property type="match status" value="1"/>
</dbReference>
<keyword evidence="3" id="KW-0328">Glycosyltransferase</keyword>
<evidence type="ECO:0000256" key="7">
    <source>
        <dbReference type="ARBA" id="ARBA00023136"/>
    </source>
</evidence>
<keyword evidence="2" id="KW-1003">Cell membrane</keyword>
<dbReference type="GO" id="GO:0016763">
    <property type="term" value="F:pentosyltransferase activity"/>
    <property type="evidence" value="ECO:0007669"/>
    <property type="project" value="TreeGrafter"/>
</dbReference>
<accession>A0A8J6TE71</accession>
<feature type="transmembrane region" description="Helical" evidence="8">
    <location>
        <begin position="223"/>
        <end position="241"/>
    </location>
</feature>
<proteinExistence type="predicted"/>
<keyword evidence="4" id="KW-0808">Transferase</keyword>
<dbReference type="InterPro" id="IPR050297">
    <property type="entry name" value="LipidA_mod_glycosyltrf_83"/>
</dbReference>
<keyword evidence="5 8" id="KW-0812">Transmembrane</keyword>
<evidence type="ECO:0000313" key="10">
    <source>
        <dbReference type="EMBL" id="MBC8334243.1"/>
    </source>
</evidence>
<evidence type="ECO:0000256" key="8">
    <source>
        <dbReference type="SAM" id="Phobius"/>
    </source>
</evidence>
<evidence type="ECO:0000256" key="6">
    <source>
        <dbReference type="ARBA" id="ARBA00022989"/>
    </source>
</evidence>
<protein>
    <submittedName>
        <fullName evidence="10">Glycosyltransferase family 39 protein</fullName>
    </submittedName>
</protein>
<dbReference type="GO" id="GO:0009103">
    <property type="term" value="P:lipopolysaccharide biosynthetic process"/>
    <property type="evidence" value="ECO:0007669"/>
    <property type="project" value="UniProtKB-ARBA"/>
</dbReference>
<feature type="transmembrane region" description="Helical" evidence="8">
    <location>
        <begin position="272"/>
        <end position="295"/>
    </location>
</feature>
<dbReference type="PANTHER" id="PTHR33908">
    <property type="entry name" value="MANNOSYLTRANSFERASE YKCB-RELATED"/>
    <property type="match status" value="1"/>
</dbReference>
<evidence type="ECO:0000259" key="9">
    <source>
        <dbReference type="Pfam" id="PF13231"/>
    </source>
</evidence>
<feature type="transmembrane region" description="Helical" evidence="8">
    <location>
        <begin position="327"/>
        <end position="346"/>
    </location>
</feature>
<dbReference type="Proteomes" id="UP000614469">
    <property type="component" value="Unassembled WGS sequence"/>
</dbReference>
<feature type="domain" description="Glycosyltransferase RgtA/B/C/D-like" evidence="9">
    <location>
        <begin position="105"/>
        <end position="238"/>
    </location>
</feature>
<name>A0A8J6TE71_9CHLR</name>
<feature type="transmembrane region" description="Helical" evidence="8">
    <location>
        <begin position="302"/>
        <end position="321"/>
    </location>
</feature>
<reference evidence="10 11" key="1">
    <citation type="submission" date="2020-08" db="EMBL/GenBank/DDBJ databases">
        <title>Bridging the membrane lipid divide: bacteria of the FCB group superphylum have the potential to synthesize archaeal ether lipids.</title>
        <authorList>
            <person name="Villanueva L."/>
            <person name="Von Meijenfeldt F.A.B."/>
            <person name="Westbye A.B."/>
            <person name="Yadav S."/>
            <person name="Hopmans E.C."/>
            <person name="Dutilh B.E."/>
            <person name="Sinninghe Damste J.S."/>
        </authorList>
    </citation>
    <scope>NUCLEOTIDE SEQUENCE [LARGE SCALE GENOMIC DNA]</scope>
    <source>
        <strain evidence="10">NIOZ-UU36</strain>
    </source>
</reference>
<dbReference type="AlphaFoldDB" id="A0A8J6TE71"/>
<comment type="subcellular location">
    <subcellularLocation>
        <location evidence="1">Cell membrane</location>
        <topology evidence="1">Multi-pass membrane protein</topology>
    </subcellularLocation>
</comment>
<dbReference type="GO" id="GO:0005886">
    <property type="term" value="C:plasma membrane"/>
    <property type="evidence" value="ECO:0007669"/>
    <property type="project" value="UniProtKB-SubCell"/>
</dbReference>